<organism evidence="2 3">
    <name type="scientific">Trichuris muris</name>
    <name type="common">Mouse whipworm</name>
    <dbReference type="NCBI Taxonomy" id="70415"/>
    <lineage>
        <taxon>Eukaryota</taxon>
        <taxon>Metazoa</taxon>
        <taxon>Ecdysozoa</taxon>
        <taxon>Nematoda</taxon>
        <taxon>Enoplea</taxon>
        <taxon>Dorylaimia</taxon>
        <taxon>Trichinellida</taxon>
        <taxon>Trichuridae</taxon>
        <taxon>Trichuris</taxon>
    </lineage>
</organism>
<evidence type="ECO:0000313" key="3">
    <source>
        <dbReference type="WBParaSite" id="TMUE_1000002662.1"/>
    </source>
</evidence>
<evidence type="ECO:0000313" key="2">
    <source>
        <dbReference type="Proteomes" id="UP000046395"/>
    </source>
</evidence>
<keyword evidence="2" id="KW-1185">Reference proteome</keyword>
<evidence type="ECO:0000256" key="1">
    <source>
        <dbReference type="SAM" id="MobiDB-lite"/>
    </source>
</evidence>
<dbReference type="Proteomes" id="UP000046395">
    <property type="component" value="Unassembled WGS sequence"/>
</dbReference>
<dbReference type="WBParaSite" id="TMUE_1000002662.1">
    <property type="protein sequence ID" value="TMUE_1000002662.1"/>
    <property type="gene ID" value="WBGene00298424"/>
</dbReference>
<dbReference type="AlphaFoldDB" id="A0A5S6Q6T6"/>
<proteinExistence type="predicted"/>
<name>A0A5S6Q6T6_TRIMR</name>
<accession>A0A5S6Q6T6</accession>
<reference evidence="3" key="1">
    <citation type="submission" date="2019-12" db="UniProtKB">
        <authorList>
            <consortium name="WormBaseParasite"/>
        </authorList>
    </citation>
    <scope>IDENTIFICATION</scope>
</reference>
<sequence>MWAQLLRANKLDNTRSHVSVCPFDRQFGILEAANNWAPPINILRHIPHLQGGMTKFQRRPARPSERLCNKLCGGVDGALRCFPARIEGTRRPLRTGWRPSDRGNEPRGTNADPLIVSWLRTHL</sequence>
<protein>
    <submittedName>
        <fullName evidence="3">Uncharacterized protein</fullName>
    </submittedName>
</protein>
<feature type="region of interest" description="Disordered" evidence="1">
    <location>
        <begin position="92"/>
        <end position="111"/>
    </location>
</feature>